<keyword evidence="2" id="KW-0732">Signal</keyword>
<evidence type="ECO:0000313" key="4">
    <source>
        <dbReference type="Proteomes" id="UP001139447"/>
    </source>
</evidence>
<keyword evidence="4" id="KW-1185">Reference proteome</keyword>
<name>A0A9X1VS91_9BURK</name>
<comment type="caution">
    <text evidence="3">The sequence shown here is derived from an EMBL/GenBank/DDBJ whole genome shotgun (WGS) entry which is preliminary data.</text>
</comment>
<gene>
    <name evidence="3" type="ORF">MMF98_04320</name>
</gene>
<dbReference type="InterPro" id="IPR024572">
    <property type="entry name" value="RcnB"/>
</dbReference>
<dbReference type="EMBL" id="JALGBI010000001">
    <property type="protein sequence ID" value="MCJ0762430.1"/>
    <property type="molecule type" value="Genomic_DNA"/>
</dbReference>
<feature type="signal peptide" evidence="2">
    <location>
        <begin position="1"/>
        <end position="24"/>
    </location>
</feature>
<dbReference type="Pfam" id="PF11776">
    <property type="entry name" value="RcnB"/>
    <property type="match status" value="1"/>
</dbReference>
<dbReference type="AlphaFoldDB" id="A0A9X1VS91"/>
<feature type="compositionally biased region" description="Low complexity" evidence="1">
    <location>
        <begin position="58"/>
        <end position="69"/>
    </location>
</feature>
<feature type="compositionally biased region" description="Basic and acidic residues" evidence="1">
    <location>
        <begin position="26"/>
        <end position="49"/>
    </location>
</feature>
<reference evidence="3" key="1">
    <citation type="submission" date="2022-03" db="EMBL/GenBank/DDBJ databases">
        <authorList>
            <person name="Woo C.Y."/>
        </authorList>
    </citation>
    <scope>NUCLEOTIDE SEQUENCE</scope>
    <source>
        <strain evidence="3">CYS-02</strain>
    </source>
</reference>
<evidence type="ECO:0000256" key="2">
    <source>
        <dbReference type="SAM" id="SignalP"/>
    </source>
</evidence>
<dbReference type="Gene3D" id="3.10.450.160">
    <property type="entry name" value="inner membrane protein cigr"/>
    <property type="match status" value="1"/>
</dbReference>
<sequence>MKRNKILVSALAMILLASSGWAAAQGRDDRGERGDRGDRGDRQGMERQQSRQPMTGFERAANEANARGAGPDHNFRRGQRLPPEFRGRQSVVDDWRGHHLSPPPRGYQWVQTGADYVLVAVATGIIAQILLGQ</sequence>
<evidence type="ECO:0000256" key="1">
    <source>
        <dbReference type="SAM" id="MobiDB-lite"/>
    </source>
</evidence>
<evidence type="ECO:0000313" key="3">
    <source>
        <dbReference type="EMBL" id="MCJ0762430.1"/>
    </source>
</evidence>
<dbReference type="Proteomes" id="UP001139447">
    <property type="component" value="Unassembled WGS sequence"/>
</dbReference>
<protein>
    <submittedName>
        <fullName evidence="3">RcnB family protein</fullName>
    </submittedName>
</protein>
<proteinExistence type="predicted"/>
<accession>A0A9X1VS91</accession>
<organism evidence="3 4">
    <name type="scientific">Variovorax terrae</name>
    <dbReference type="NCBI Taxonomy" id="2923278"/>
    <lineage>
        <taxon>Bacteria</taxon>
        <taxon>Pseudomonadati</taxon>
        <taxon>Pseudomonadota</taxon>
        <taxon>Betaproteobacteria</taxon>
        <taxon>Burkholderiales</taxon>
        <taxon>Comamonadaceae</taxon>
        <taxon>Variovorax</taxon>
    </lineage>
</organism>
<feature type="region of interest" description="Disordered" evidence="1">
    <location>
        <begin position="22"/>
        <end position="89"/>
    </location>
</feature>
<dbReference type="RefSeq" id="WP_243304676.1">
    <property type="nucleotide sequence ID" value="NZ_JALGBI010000001.1"/>
</dbReference>
<feature type="chain" id="PRO_5040740643" evidence="2">
    <location>
        <begin position="25"/>
        <end position="133"/>
    </location>
</feature>